<evidence type="ECO:0000313" key="3">
    <source>
        <dbReference type="Proteomes" id="UP001179280"/>
    </source>
</evidence>
<proteinExistence type="predicted"/>
<dbReference type="Pfam" id="PF00550">
    <property type="entry name" value="PP-binding"/>
    <property type="match status" value="1"/>
</dbReference>
<organism evidence="2 3">
    <name type="scientific">Shouchella xiaoxiensis</name>
    <dbReference type="NCBI Taxonomy" id="766895"/>
    <lineage>
        <taxon>Bacteria</taxon>
        <taxon>Bacillati</taxon>
        <taxon>Bacillota</taxon>
        <taxon>Bacilli</taxon>
        <taxon>Bacillales</taxon>
        <taxon>Bacillaceae</taxon>
        <taxon>Shouchella</taxon>
    </lineage>
</organism>
<protein>
    <recommendedName>
        <fullName evidence="1">Carrier domain-containing protein</fullName>
    </recommendedName>
</protein>
<dbReference type="InterPro" id="IPR036736">
    <property type="entry name" value="ACP-like_sf"/>
</dbReference>
<evidence type="ECO:0000259" key="1">
    <source>
        <dbReference type="PROSITE" id="PS50075"/>
    </source>
</evidence>
<dbReference type="EMBL" id="JAFBCV010000036">
    <property type="protein sequence ID" value="MBM7841389.1"/>
    <property type="molecule type" value="Genomic_DNA"/>
</dbReference>
<evidence type="ECO:0000313" key="2">
    <source>
        <dbReference type="EMBL" id="MBM7841389.1"/>
    </source>
</evidence>
<dbReference type="PANTHER" id="PTHR45527">
    <property type="entry name" value="NONRIBOSOMAL PEPTIDE SYNTHETASE"/>
    <property type="match status" value="1"/>
</dbReference>
<name>A0ABS2T3V3_9BACI</name>
<dbReference type="Gene3D" id="1.10.1200.10">
    <property type="entry name" value="ACP-like"/>
    <property type="match status" value="1"/>
</dbReference>
<comment type="caution">
    <text evidence="2">The sequence shown here is derived from an EMBL/GenBank/DDBJ whole genome shotgun (WGS) entry which is preliminary data.</text>
</comment>
<dbReference type="InterPro" id="IPR045851">
    <property type="entry name" value="AMP-bd_C_sf"/>
</dbReference>
<dbReference type="Gene3D" id="3.30.300.30">
    <property type="match status" value="1"/>
</dbReference>
<dbReference type="Proteomes" id="UP001179280">
    <property type="component" value="Unassembled WGS sequence"/>
</dbReference>
<dbReference type="SUPFAM" id="SSF47336">
    <property type="entry name" value="ACP-like"/>
    <property type="match status" value="1"/>
</dbReference>
<feature type="domain" description="Carrier" evidence="1">
    <location>
        <begin position="49"/>
        <end position="124"/>
    </location>
</feature>
<dbReference type="InterPro" id="IPR009081">
    <property type="entry name" value="PP-bd_ACP"/>
</dbReference>
<dbReference type="PANTHER" id="PTHR45527:SF1">
    <property type="entry name" value="FATTY ACID SYNTHASE"/>
    <property type="match status" value="1"/>
</dbReference>
<dbReference type="SUPFAM" id="SSF56801">
    <property type="entry name" value="Acetyl-CoA synthetase-like"/>
    <property type="match status" value="1"/>
</dbReference>
<reference evidence="2" key="1">
    <citation type="submission" date="2021-01" db="EMBL/GenBank/DDBJ databases">
        <title>Genomic Encyclopedia of Type Strains, Phase IV (KMG-IV): sequencing the most valuable type-strain genomes for metagenomic binning, comparative biology and taxonomic classification.</title>
        <authorList>
            <person name="Goeker M."/>
        </authorList>
    </citation>
    <scope>NUCLEOTIDE SEQUENCE</scope>
    <source>
        <strain evidence="2">DSM 21943</strain>
    </source>
</reference>
<sequence length="146" mass="16614">MLKAQLPEYMIPTSILPLEEMPITANGKVDRKALPKIEDHWGIEKEYVAPRNEVEGALVTIWSEILGIDTIGVKENFFEIGGHSLLLTEVHSRVVEYFDIDLPLQKTFNNLNVESLGNVITGEIMKEIEKMDEQEVLSALKEYEDE</sequence>
<accession>A0ABS2T3V3</accession>
<keyword evidence="3" id="KW-1185">Reference proteome</keyword>
<dbReference type="PROSITE" id="PS50075">
    <property type="entry name" value="CARRIER"/>
    <property type="match status" value="1"/>
</dbReference>
<gene>
    <name evidence="2" type="ORF">JOC54_004693</name>
</gene>